<evidence type="ECO:0000256" key="2">
    <source>
        <dbReference type="SAM" id="MobiDB-lite"/>
    </source>
</evidence>
<dbReference type="CDD" id="cd00067">
    <property type="entry name" value="GAL4"/>
    <property type="match status" value="1"/>
</dbReference>
<reference evidence="4" key="1">
    <citation type="submission" date="2023-08" db="EMBL/GenBank/DDBJ databases">
        <title>Black Yeasts Isolated from many extreme environments.</title>
        <authorList>
            <person name="Coleine C."/>
            <person name="Stajich J.E."/>
            <person name="Selbmann L."/>
        </authorList>
    </citation>
    <scope>NUCLEOTIDE SEQUENCE</scope>
    <source>
        <strain evidence="4">CCFEE 5401</strain>
    </source>
</reference>
<dbReference type="AlphaFoldDB" id="A0AAN7THR7"/>
<keyword evidence="1" id="KW-0539">Nucleus</keyword>
<dbReference type="PANTHER" id="PTHR47256">
    <property type="entry name" value="ZN(II)2CYS6 TRANSCRIPTION FACTOR (EUROFUNG)-RELATED"/>
    <property type="match status" value="1"/>
</dbReference>
<dbReference type="PROSITE" id="PS00463">
    <property type="entry name" value="ZN2_CY6_FUNGAL_1"/>
    <property type="match status" value="1"/>
</dbReference>
<dbReference type="EMBL" id="JAVRRL010000006">
    <property type="protein sequence ID" value="KAK5117007.1"/>
    <property type="molecule type" value="Genomic_DNA"/>
</dbReference>
<dbReference type="Pfam" id="PF00172">
    <property type="entry name" value="Zn_clus"/>
    <property type="match status" value="1"/>
</dbReference>
<dbReference type="Gene3D" id="4.10.240.10">
    <property type="entry name" value="Zn(2)-C6 fungal-type DNA-binding domain"/>
    <property type="match status" value="1"/>
</dbReference>
<evidence type="ECO:0000256" key="1">
    <source>
        <dbReference type="ARBA" id="ARBA00023242"/>
    </source>
</evidence>
<dbReference type="PROSITE" id="PS50048">
    <property type="entry name" value="ZN2_CY6_FUNGAL_2"/>
    <property type="match status" value="1"/>
</dbReference>
<dbReference type="InterPro" id="IPR036864">
    <property type="entry name" value="Zn2-C6_fun-type_DNA-bd_sf"/>
</dbReference>
<evidence type="ECO:0000313" key="4">
    <source>
        <dbReference type="EMBL" id="KAK5117007.1"/>
    </source>
</evidence>
<name>A0AAN7THR7_9PEZI</name>
<sequence>MPDQDPRPPGPKQKRTLIESACSACRKRKSRCDGARPACGRCVTLHTECLYEAEEGESRWSALRRRNQILESERAETRELISYLQTRPEAEAREIFQRIRGGTYEDLFGVLRHVRQDESQQSSADDQRQQRPSSQSQLSNSPCSSFSEQQQRLPPIRAMFDVPDHHVPHPLTLASMSGNNNTAAQPEPTSAQSRSSRSRGSRSSSENYQFTFGGP</sequence>
<feature type="compositionally biased region" description="Polar residues" evidence="2">
    <location>
        <begin position="174"/>
        <end position="192"/>
    </location>
</feature>
<accession>A0AAN7THR7</accession>
<evidence type="ECO:0000259" key="3">
    <source>
        <dbReference type="PROSITE" id="PS50048"/>
    </source>
</evidence>
<dbReference type="GO" id="GO:0008270">
    <property type="term" value="F:zinc ion binding"/>
    <property type="evidence" value="ECO:0007669"/>
    <property type="project" value="InterPro"/>
</dbReference>
<dbReference type="Proteomes" id="UP001310890">
    <property type="component" value="Unassembled WGS sequence"/>
</dbReference>
<dbReference type="InterPro" id="IPR053187">
    <property type="entry name" value="Notoamide_regulator"/>
</dbReference>
<dbReference type="SMART" id="SM00066">
    <property type="entry name" value="GAL4"/>
    <property type="match status" value="1"/>
</dbReference>
<dbReference type="SUPFAM" id="SSF57701">
    <property type="entry name" value="Zn2/Cys6 DNA-binding domain"/>
    <property type="match status" value="1"/>
</dbReference>
<feature type="compositionally biased region" description="Polar residues" evidence="2">
    <location>
        <begin position="206"/>
        <end position="215"/>
    </location>
</feature>
<evidence type="ECO:0000313" key="5">
    <source>
        <dbReference type="Proteomes" id="UP001310890"/>
    </source>
</evidence>
<feature type="region of interest" description="Disordered" evidence="2">
    <location>
        <begin position="116"/>
        <end position="215"/>
    </location>
</feature>
<dbReference type="InterPro" id="IPR001138">
    <property type="entry name" value="Zn2Cys6_DnaBD"/>
</dbReference>
<feature type="domain" description="Zn(2)-C6 fungal-type" evidence="3">
    <location>
        <begin position="21"/>
        <end position="51"/>
    </location>
</feature>
<protein>
    <recommendedName>
        <fullName evidence="3">Zn(2)-C6 fungal-type domain-containing protein</fullName>
    </recommendedName>
</protein>
<proteinExistence type="predicted"/>
<comment type="caution">
    <text evidence="4">The sequence shown here is derived from an EMBL/GenBank/DDBJ whole genome shotgun (WGS) entry which is preliminary data.</text>
</comment>
<dbReference type="PANTHER" id="PTHR47256:SF1">
    <property type="entry name" value="ZN(II)2CYS6 TRANSCRIPTION FACTOR (EUROFUNG)"/>
    <property type="match status" value="1"/>
</dbReference>
<dbReference type="GO" id="GO:0000981">
    <property type="term" value="F:DNA-binding transcription factor activity, RNA polymerase II-specific"/>
    <property type="evidence" value="ECO:0007669"/>
    <property type="project" value="InterPro"/>
</dbReference>
<feature type="compositionally biased region" description="Low complexity" evidence="2">
    <location>
        <begin position="119"/>
        <end position="147"/>
    </location>
</feature>
<gene>
    <name evidence="4" type="ORF">LTR62_006728</name>
</gene>
<organism evidence="4 5">
    <name type="scientific">Meristemomyces frigidus</name>
    <dbReference type="NCBI Taxonomy" id="1508187"/>
    <lineage>
        <taxon>Eukaryota</taxon>
        <taxon>Fungi</taxon>
        <taxon>Dikarya</taxon>
        <taxon>Ascomycota</taxon>
        <taxon>Pezizomycotina</taxon>
        <taxon>Dothideomycetes</taxon>
        <taxon>Dothideomycetidae</taxon>
        <taxon>Mycosphaerellales</taxon>
        <taxon>Teratosphaeriaceae</taxon>
        <taxon>Meristemomyces</taxon>
    </lineage>
</organism>